<name>I3C9Z9_9FLAO</name>
<sequence length="242" mass="26888">MDEIIINCDLGEGIGNEEQLMPYIQSCNIACGGHAGNRETIEKVVELAVQNNVAIGAHPSYPDKENFGRVSLSISEEQLINSIQQQLNLFQEVLTKKGASLHHIKPHGALYNDIAKDEDLAMTFLKAIGDYKNEMGIYVPYKSKIARKALQNGFRIFYEAFADRAYNDDLSLVSRTLPNAILTNKEEVLKQVLHIAKNDSVVTINNKIVATDASTFCVHSDTENAQEIVEFLYNNIQTATIG</sequence>
<dbReference type="CDD" id="cd10801">
    <property type="entry name" value="LamB_YcsF_like_1"/>
    <property type="match status" value="1"/>
</dbReference>
<dbReference type="PANTHER" id="PTHR30292">
    <property type="entry name" value="UNCHARACTERIZED PROTEIN YBGL-RELATED"/>
    <property type="match status" value="1"/>
</dbReference>
<keyword evidence="2" id="KW-1185">Reference proteome</keyword>
<dbReference type="EMBL" id="JH651379">
    <property type="protein sequence ID" value="EIJ40442.1"/>
    <property type="molecule type" value="Genomic_DNA"/>
</dbReference>
<accession>I3C9Z9</accession>
<dbReference type="HOGENOM" id="CLU_069535_0_0_10"/>
<reference evidence="1 2" key="1">
    <citation type="submission" date="2012-02" db="EMBL/GenBank/DDBJ databases">
        <title>Improved High-Quality Draft genome of Joostella marina DSM 19592.</title>
        <authorList>
            <consortium name="US DOE Joint Genome Institute (JGI-PGF)"/>
            <person name="Lucas S."/>
            <person name="Copeland A."/>
            <person name="Lapidus A."/>
            <person name="Bruce D."/>
            <person name="Goodwin L."/>
            <person name="Pitluck S."/>
            <person name="Peters L."/>
            <person name="Chertkov O."/>
            <person name="Ovchinnikova G."/>
            <person name="Kyrpides N."/>
            <person name="Mavromatis K."/>
            <person name="Detter J.C."/>
            <person name="Han C."/>
            <person name="Land M."/>
            <person name="Hauser L."/>
            <person name="Markowitz V."/>
            <person name="Cheng J.-F."/>
            <person name="Hugenholtz P."/>
            <person name="Woyke T."/>
            <person name="Wu D."/>
            <person name="Tindall B."/>
            <person name="Brambilla E."/>
            <person name="Klenk H.-P."/>
            <person name="Eisen J.A."/>
        </authorList>
    </citation>
    <scope>NUCLEOTIDE SEQUENCE [LARGE SCALE GENOMIC DNA]</scope>
    <source>
        <strain evidence="1 2">DSM 19592</strain>
    </source>
</reference>
<dbReference type="eggNOG" id="COG1540">
    <property type="taxonomic scope" value="Bacteria"/>
</dbReference>
<evidence type="ECO:0000313" key="2">
    <source>
        <dbReference type="Proteomes" id="UP000004690"/>
    </source>
</evidence>
<dbReference type="Pfam" id="PF03746">
    <property type="entry name" value="LamB_YcsF"/>
    <property type="match status" value="1"/>
</dbReference>
<dbReference type="STRING" id="926559.JoomaDRAFT_3502"/>
<dbReference type="NCBIfam" id="NF003814">
    <property type="entry name" value="PRK05406.1-3"/>
    <property type="match status" value="1"/>
</dbReference>
<dbReference type="InterPro" id="IPR011330">
    <property type="entry name" value="Glyco_hydro/deAcase_b/a-brl"/>
</dbReference>
<organism evidence="1 2">
    <name type="scientific">Galbibacter orientalis DSM 19592</name>
    <dbReference type="NCBI Taxonomy" id="926559"/>
    <lineage>
        <taxon>Bacteria</taxon>
        <taxon>Pseudomonadati</taxon>
        <taxon>Bacteroidota</taxon>
        <taxon>Flavobacteriia</taxon>
        <taxon>Flavobacteriales</taxon>
        <taxon>Flavobacteriaceae</taxon>
        <taxon>Galbibacter</taxon>
    </lineage>
</organism>
<gene>
    <name evidence="1" type="ORF">JoomaDRAFT_3502</name>
</gene>
<dbReference type="RefSeq" id="WP_008614717.1">
    <property type="nucleotide sequence ID" value="NZ_JH651379.1"/>
</dbReference>
<dbReference type="NCBIfam" id="NF003816">
    <property type="entry name" value="PRK05406.1-5"/>
    <property type="match status" value="1"/>
</dbReference>
<dbReference type="AlphaFoldDB" id="I3C9Z9"/>
<dbReference type="Proteomes" id="UP000004690">
    <property type="component" value="Unassembled WGS sequence"/>
</dbReference>
<dbReference type="OrthoDB" id="9773478at2"/>
<protein>
    <submittedName>
        <fullName evidence="1">Putative lactam utilization protein B-like protein</fullName>
    </submittedName>
</protein>
<dbReference type="PANTHER" id="PTHR30292:SF0">
    <property type="entry name" value="5-OXOPROLINASE SUBUNIT A"/>
    <property type="match status" value="1"/>
</dbReference>
<proteinExistence type="predicted"/>
<dbReference type="GO" id="GO:0005975">
    <property type="term" value="P:carbohydrate metabolic process"/>
    <property type="evidence" value="ECO:0007669"/>
    <property type="project" value="InterPro"/>
</dbReference>
<dbReference type="Gene3D" id="3.20.20.370">
    <property type="entry name" value="Glycoside hydrolase/deacetylase"/>
    <property type="match status" value="1"/>
</dbReference>
<dbReference type="SUPFAM" id="SSF88713">
    <property type="entry name" value="Glycoside hydrolase/deacetylase"/>
    <property type="match status" value="1"/>
</dbReference>
<dbReference type="InterPro" id="IPR005501">
    <property type="entry name" value="LamB/YcsF/PxpA-like"/>
</dbReference>
<evidence type="ECO:0000313" key="1">
    <source>
        <dbReference type="EMBL" id="EIJ40442.1"/>
    </source>
</evidence>